<evidence type="ECO:0000313" key="3">
    <source>
        <dbReference type="Proteomes" id="UP000196655"/>
    </source>
</evidence>
<feature type="transmembrane region" description="Helical" evidence="1">
    <location>
        <begin position="376"/>
        <end position="395"/>
    </location>
</feature>
<feature type="transmembrane region" description="Helical" evidence="1">
    <location>
        <begin position="86"/>
        <end position="108"/>
    </location>
</feature>
<feature type="transmembrane region" description="Helical" evidence="1">
    <location>
        <begin position="208"/>
        <end position="230"/>
    </location>
</feature>
<keyword evidence="1" id="KW-1133">Transmembrane helix</keyword>
<keyword evidence="1" id="KW-0472">Membrane</keyword>
<protein>
    <recommendedName>
        <fullName evidence="4">Oligosaccharide repeat unit polymerase</fullName>
    </recommendedName>
</protein>
<feature type="transmembrane region" description="Helical" evidence="1">
    <location>
        <begin position="46"/>
        <end position="65"/>
    </location>
</feature>
<dbReference type="Proteomes" id="UP000196655">
    <property type="component" value="Unassembled WGS sequence"/>
</dbReference>
<dbReference type="RefSeq" id="WP_088149488.1">
    <property type="nucleotide sequence ID" value="NZ_NHON01000003.1"/>
</dbReference>
<feature type="transmembrane region" description="Helical" evidence="1">
    <location>
        <begin position="303"/>
        <end position="321"/>
    </location>
</feature>
<comment type="caution">
    <text evidence="2">The sequence shown here is derived from an EMBL/GenBank/DDBJ whole genome shotgun (WGS) entry which is preliminary data.</text>
</comment>
<keyword evidence="3" id="KW-1185">Reference proteome</keyword>
<accession>A0A211ZUF1</accession>
<feature type="transmembrane region" description="Helical" evidence="1">
    <location>
        <begin position="401"/>
        <end position="419"/>
    </location>
</feature>
<feature type="transmembrane region" description="Helical" evidence="1">
    <location>
        <begin position="20"/>
        <end position="40"/>
    </location>
</feature>
<evidence type="ECO:0000313" key="2">
    <source>
        <dbReference type="EMBL" id="OWJ68697.1"/>
    </source>
</evidence>
<reference evidence="3" key="1">
    <citation type="submission" date="2017-05" db="EMBL/GenBank/DDBJ databases">
        <authorList>
            <person name="Macchi M."/>
            <person name="Festa S."/>
            <person name="Coppotelli B.M."/>
            <person name="Morelli I.S."/>
        </authorList>
    </citation>
    <scope>NUCLEOTIDE SEQUENCE [LARGE SCALE GENOMIC DNA]</scope>
    <source>
        <strain evidence="3">I</strain>
    </source>
</reference>
<feature type="transmembrane region" description="Helical" evidence="1">
    <location>
        <begin position="128"/>
        <end position="150"/>
    </location>
</feature>
<feature type="transmembrane region" description="Helical" evidence="1">
    <location>
        <begin position="171"/>
        <end position="202"/>
    </location>
</feature>
<gene>
    <name evidence="2" type="ORF">BWR60_02815</name>
</gene>
<dbReference type="AlphaFoldDB" id="A0A211ZUF1"/>
<keyword evidence="1" id="KW-0812">Transmembrane</keyword>
<evidence type="ECO:0008006" key="4">
    <source>
        <dbReference type="Google" id="ProtNLM"/>
    </source>
</evidence>
<dbReference type="OrthoDB" id="7017941at2"/>
<sequence>MAILSDFSLINPRSITPLKAIAAACLVWLAFYLLAPIKLYTANSDYPYLLLGLCFAGLLLGLILFEPRHRPTVAVDRNEILLTLQRLYEITFILAALGVALRLADWVFLRGLTIDTEFMQNREKIESAGSNALSMLSTVLIPFTLTPYMMHAVAKRNGLRVGSSWKSIGLATLWPLLTIVIGSRSSMFMSLGMLVMVRLIIFPRTSKLILTFCALLAVGLVYVGGLLFIARLQDIGLKVENVIRLSAFTHLAPVTPDYFNIRSSLSEWGRNTLFIVMTFVQYYMHGTPEFAYLVEHYDKDMQFGTYTFTVFARLGYTLWGTPFDANAALMLTPRPGIYTTLFGPLYVDFGPFTPAFCVVLGGFISWTRRQVLLGEIAALPLYICFLMQVTAAIVINAFQSAYGVFYNLAFLALWVAFSLNKHRAPARRAQALI</sequence>
<proteinExistence type="predicted"/>
<evidence type="ECO:0000256" key="1">
    <source>
        <dbReference type="SAM" id="Phobius"/>
    </source>
</evidence>
<name>A0A211ZUF1_9PROT</name>
<dbReference type="EMBL" id="NHON01000003">
    <property type="protein sequence ID" value="OWJ68697.1"/>
    <property type="molecule type" value="Genomic_DNA"/>
</dbReference>
<feature type="transmembrane region" description="Helical" evidence="1">
    <location>
        <begin position="341"/>
        <end position="364"/>
    </location>
</feature>
<organism evidence="2 3">
    <name type="scientific">Inquilinus limosus</name>
    <dbReference type="NCBI Taxonomy" id="171674"/>
    <lineage>
        <taxon>Bacteria</taxon>
        <taxon>Pseudomonadati</taxon>
        <taxon>Pseudomonadota</taxon>
        <taxon>Alphaproteobacteria</taxon>
        <taxon>Rhodospirillales</taxon>
        <taxon>Rhodospirillaceae</taxon>
        <taxon>Inquilinus</taxon>
    </lineage>
</organism>